<feature type="transmembrane region" description="Helical" evidence="1">
    <location>
        <begin position="26"/>
        <end position="47"/>
    </location>
</feature>
<gene>
    <name evidence="2" type="ORF">DMT42_18455</name>
</gene>
<evidence type="ECO:0000313" key="3">
    <source>
        <dbReference type="Proteomes" id="UP000247634"/>
    </source>
</evidence>
<sequence>MSTLAVTPARVLRSEWHKLWTVRSTWINLALTPVLTVATAVAVASAYTPGEGADDIDPVLLTLIGMQFTQITVGVLGVLMTAGEHATGLVRATMTAVPRRLPVLWSKAAVLAAVCFTVVLATNLLAFPAAQIHLTGTPLAASLTDPGVPRALVGNAAGLALLGVLALAIGSLVRSVPAAMGIFIGGVMILPEILRMLPYDVVDRAVRYFPGKALESLTHAGPGPGLASPGTALLALTLWAAATLTAAAVLLKRRDV</sequence>
<dbReference type="KEGG" id="sact:DMT42_18455"/>
<dbReference type="OrthoDB" id="3297477at2"/>
<protein>
    <submittedName>
        <fullName evidence="2">ABC transporter permease</fullName>
    </submittedName>
</protein>
<evidence type="ECO:0000256" key="1">
    <source>
        <dbReference type="SAM" id="Phobius"/>
    </source>
</evidence>
<dbReference type="Proteomes" id="UP000247634">
    <property type="component" value="Chromosome"/>
</dbReference>
<feature type="transmembrane region" description="Helical" evidence="1">
    <location>
        <begin position="59"/>
        <end position="83"/>
    </location>
</feature>
<name>A0A2U9P4D9_STRAS</name>
<reference evidence="2 3" key="1">
    <citation type="submission" date="2018-06" db="EMBL/GenBank/DDBJ databases">
        <title>The complete genome sequence of a nosiheptide producer Streptomyces actuosus ATCC 25421: deducing the ability of producing a new class III lantibiotics.</title>
        <authorList>
            <person name="Liu W."/>
            <person name="Sun F."/>
            <person name="Hu Y."/>
        </authorList>
    </citation>
    <scope>NUCLEOTIDE SEQUENCE [LARGE SCALE GENOMIC DNA]</scope>
    <source>
        <strain evidence="2 3">ATCC 25421</strain>
    </source>
</reference>
<accession>A0A2U9P4D9</accession>
<keyword evidence="1" id="KW-1133">Transmembrane helix</keyword>
<dbReference type="PANTHER" id="PTHR37305">
    <property type="entry name" value="INTEGRAL MEMBRANE PROTEIN-RELATED"/>
    <property type="match status" value="1"/>
</dbReference>
<feature type="transmembrane region" description="Helical" evidence="1">
    <location>
        <begin position="104"/>
        <end position="127"/>
    </location>
</feature>
<keyword evidence="1" id="KW-0812">Transmembrane</keyword>
<organism evidence="2 3">
    <name type="scientific">Streptomyces actuosus</name>
    <dbReference type="NCBI Taxonomy" id="1885"/>
    <lineage>
        <taxon>Bacteria</taxon>
        <taxon>Bacillati</taxon>
        <taxon>Actinomycetota</taxon>
        <taxon>Actinomycetes</taxon>
        <taxon>Kitasatosporales</taxon>
        <taxon>Streptomycetaceae</taxon>
        <taxon>Streptomyces</taxon>
    </lineage>
</organism>
<dbReference type="PANTHER" id="PTHR37305:SF1">
    <property type="entry name" value="MEMBRANE PROTEIN"/>
    <property type="match status" value="1"/>
</dbReference>
<feature type="transmembrane region" description="Helical" evidence="1">
    <location>
        <begin position="176"/>
        <end position="194"/>
    </location>
</feature>
<feature type="transmembrane region" description="Helical" evidence="1">
    <location>
        <begin position="232"/>
        <end position="251"/>
    </location>
</feature>
<dbReference type="AlphaFoldDB" id="A0A2U9P4D9"/>
<keyword evidence="3" id="KW-1185">Reference proteome</keyword>
<evidence type="ECO:0000313" key="2">
    <source>
        <dbReference type="EMBL" id="AWT44104.1"/>
    </source>
</evidence>
<proteinExistence type="predicted"/>
<dbReference type="RefSeq" id="WP_110629011.1">
    <property type="nucleotide sequence ID" value="NZ_CP029788.1"/>
</dbReference>
<feature type="transmembrane region" description="Helical" evidence="1">
    <location>
        <begin position="147"/>
        <end position="169"/>
    </location>
</feature>
<dbReference type="EMBL" id="CP029788">
    <property type="protein sequence ID" value="AWT44104.1"/>
    <property type="molecule type" value="Genomic_DNA"/>
</dbReference>
<keyword evidence="1" id="KW-0472">Membrane</keyword>